<evidence type="ECO:0000313" key="7">
    <source>
        <dbReference type="EMBL" id="GLK69885.1"/>
    </source>
</evidence>
<sequence>MASSFFVGGAGLGVWAANIPLIKASLALDEAGLGVVLMGVAVGCIAGMPLAGLLIPRLGPTRALTTASVMFAIALCGPPLAPSFASLTGAAFLLGAAFGVLDVSMNSHAAMVEKALARPIMSSIHAFFSIGALTGSAFGAALIWLGLGPLTGLILSSGALLALTAAAAPHMALPGVAGQKPGDTQIFRLPTLAVLGVGALTIAAFVIELGVIDWGAVLMIQATGASPAFAAFGLAAFSAAMAVGRLSGDWMVARVGPLGAVRLSGFGGALGLMIVAASSASWITLTGFAIAGFTMANVVPVLFSSSARLPGVAPAAGVAMAVTMAYGGGLFGPPLIGFAANAFGIQSAFTVLAVCALGIAVAVRRFIPPAAFLR</sequence>
<dbReference type="InterPro" id="IPR051788">
    <property type="entry name" value="MFS_Transporter"/>
</dbReference>
<dbReference type="PANTHER" id="PTHR23514:SF13">
    <property type="entry name" value="INNER MEMBRANE PROTEIN YBJJ"/>
    <property type="match status" value="1"/>
</dbReference>
<dbReference type="GO" id="GO:0022857">
    <property type="term" value="F:transmembrane transporter activity"/>
    <property type="evidence" value="ECO:0007669"/>
    <property type="project" value="InterPro"/>
</dbReference>
<organism evidence="7 8">
    <name type="scientific">Hansschlegelia plantiphila</name>
    <dbReference type="NCBI Taxonomy" id="374655"/>
    <lineage>
        <taxon>Bacteria</taxon>
        <taxon>Pseudomonadati</taxon>
        <taxon>Pseudomonadota</taxon>
        <taxon>Alphaproteobacteria</taxon>
        <taxon>Hyphomicrobiales</taxon>
        <taxon>Methylopilaceae</taxon>
        <taxon>Hansschlegelia</taxon>
    </lineage>
</organism>
<keyword evidence="8" id="KW-1185">Reference proteome</keyword>
<dbReference type="PANTHER" id="PTHR23514">
    <property type="entry name" value="BYPASS OF STOP CODON PROTEIN 6"/>
    <property type="match status" value="1"/>
</dbReference>
<feature type="transmembrane region" description="Helical" evidence="5">
    <location>
        <begin position="348"/>
        <end position="367"/>
    </location>
</feature>
<feature type="transmembrane region" description="Helical" evidence="5">
    <location>
        <begin position="255"/>
        <end position="276"/>
    </location>
</feature>
<comment type="caution">
    <text evidence="7">The sequence shown here is derived from an EMBL/GenBank/DDBJ whole genome shotgun (WGS) entry which is preliminary data.</text>
</comment>
<dbReference type="Gene3D" id="1.20.1250.20">
    <property type="entry name" value="MFS general substrate transporter like domains"/>
    <property type="match status" value="2"/>
</dbReference>
<dbReference type="Proteomes" id="UP001143372">
    <property type="component" value="Unassembled WGS sequence"/>
</dbReference>
<dbReference type="AlphaFoldDB" id="A0A9W6J2X6"/>
<accession>A0A9W6J2X6</accession>
<name>A0A9W6J2X6_9HYPH</name>
<evidence type="ECO:0000256" key="5">
    <source>
        <dbReference type="SAM" id="Phobius"/>
    </source>
</evidence>
<feature type="transmembrane region" description="Helical" evidence="5">
    <location>
        <begin position="218"/>
        <end position="243"/>
    </location>
</feature>
<dbReference type="SUPFAM" id="SSF103473">
    <property type="entry name" value="MFS general substrate transporter"/>
    <property type="match status" value="1"/>
</dbReference>
<reference evidence="7" key="1">
    <citation type="journal article" date="2014" name="Int. J. Syst. Evol. Microbiol.">
        <title>Complete genome sequence of Corynebacterium casei LMG S-19264T (=DSM 44701T), isolated from a smear-ripened cheese.</title>
        <authorList>
            <consortium name="US DOE Joint Genome Institute (JGI-PGF)"/>
            <person name="Walter F."/>
            <person name="Albersmeier A."/>
            <person name="Kalinowski J."/>
            <person name="Ruckert C."/>
        </authorList>
    </citation>
    <scope>NUCLEOTIDE SEQUENCE</scope>
    <source>
        <strain evidence="7">VKM B-2347</strain>
    </source>
</reference>
<feature type="transmembrane region" description="Helical" evidence="5">
    <location>
        <begin position="189"/>
        <end position="212"/>
    </location>
</feature>
<evidence type="ECO:0000313" key="8">
    <source>
        <dbReference type="Proteomes" id="UP001143372"/>
    </source>
</evidence>
<protein>
    <submittedName>
        <fullName evidence="7">MFS transporter</fullName>
    </submittedName>
</protein>
<keyword evidence="4 5" id="KW-0472">Membrane</keyword>
<keyword evidence="3 5" id="KW-1133">Transmembrane helix</keyword>
<proteinExistence type="predicted"/>
<keyword evidence="2 5" id="KW-0812">Transmembrane</keyword>
<evidence type="ECO:0000256" key="4">
    <source>
        <dbReference type="ARBA" id="ARBA00023136"/>
    </source>
</evidence>
<dbReference type="PROSITE" id="PS50850">
    <property type="entry name" value="MFS"/>
    <property type="match status" value="1"/>
</dbReference>
<dbReference type="RefSeq" id="WP_346432722.1">
    <property type="nucleotide sequence ID" value="NZ_BSFI01000023.1"/>
</dbReference>
<evidence type="ECO:0000256" key="1">
    <source>
        <dbReference type="ARBA" id="ARBA00004141"/>
    </source>
</evidence>
<feature type="transmembrane region" description="Helical" evidence="5">
    <location>
        <begin position="153"/>
        <end position="177"/>
    </location>
</feature>
<dbReference type="InterPro" id="IPR020846">
    <property type="entry name" value="MFS_dom"/>
</dbReference>
<evidence type="ECO:0000256" key="3">
    <source>
        <dbReference type="ARBA" id="ARBA00022989"/>
    </source>
</evidence>
<gene>
    <name evidence="7" type="ORF">GCM10008179_35230</name>
</gene>
<feature type="transmembrane region" description="Helical" evidence="5">
    <location>
        <begin position="32"/>
        <end position="56"/>
    </location>
</feature>
<dbReference type="Pfam" id="PF07690">
    <property type="entry name" value="MFS_1"/>
    <property type="match status" value="1"/>
</dbReference>
<dbReference type="InterPro" id="IPR011701">
    <property type="entry name" value="MFS"/>
</dbReference>
<feature type="domain" description="Major facilitator superfamily (MFS) profile" evidence="6">
    <location>
        <begin position="1"/>
        <end position="371"/>
    </location>
</feature>
<dbReference type="CDD" id="cd17393">
    <property type="entry name" value="MFS_MosC_like"/>
    <property type="match status" value="1"/>
</dbReference>
<evidence type="ECO:0000259" key="6">
    <source>
        <dbReference type="PROSITE" id="PS50850"/>
    </source>
</evidence>
<evidence type="ECO:0000256" key="2">
    <source>
        <dbReference type="ARBA" id="ARBA00022692"/>
    </source>
</evidence>
<reference evidence="7" key="2">
    <citation type="submission" date="2023-01" db="EMBL/GenBank/DDBJ databases">
        <authorList>
            <person name="Sun Q."/>
            <person name="Evtushenko L."/>
        </authorList>
    </citation>
    <scope>NUCLEOTIDE SEQUENCE</scope>
    <source>
        <strain evidence="7">VKM B-2347</strain>
    </source>
</reference>
<dbReference type="GO" id="GO:0016020">
    <property type="term" value="C:membrane"/>
    <property type="evidence" value="ECO:0007669"/>
    <property type="project" value="UniProtKB-SubCell"/>
</dbReference>
<feature type="transmembrane region" description="Helical" evidence="5">
    <location>
        <begin position="87"/>
        <end position="105"/>
    </location>
</feature>
<dbReference type="InterPro" id="IPR036259">
    <property type="entry name" value="MFS_trans_sf"/>
</dbReference>
<feature type="transmembrane region" description="Helical" evidence="5">
    <location>
        <begin position="126"/>
        <end position="147"/>
    </location>
</feature>
<feature type="transmembrane region" description="Helical" evidence="5">
    <location>
        <begin position="315"/>
        <end position="336"/>
    </location>
</feature>
<feature type="transmembrane region" description="Helical" evidence="5">
    <location>
        <begin position="282"/>
        <end position="303"/>
    </location>
</feature>
<comment type="subcellular location">
    <subcellularLocation>
        <location evidence="1">Membrane</location>
        <topology evidence="1">Multi-pass membrane protein</topology>
    </subcellularLocation>
</comment>
<dbReference type="EMBL" id="BSFI01000023">
    <property type="protein sequence ID" value="GLK69885.1"/>
    <property type="molecule type" value="Genomic_DNA"/>
</dbReference>